<dbReference type="PANTHER" id="PTHR18934:SF99">
    <property type="entry name" value="ATP-DEPENDENT RNA HELICASE DHX37-RELATED"/>
    <property type="match status" value="1"/>
</dbReference>
<comment type="caution">
    <text evidence="8">The sequence shown here is derived from an EMBL/GenBank/DDBJ whole genome shotgun (WGS) entry which is preliminary data.</text>
</comment>
<dbReference type="InterPro" id="IPR007502">
    <property type="entry name" value="Helicase-assoc_dom"/>
</dbReference>
<accession>A0ABX0SIS3</accession>
<feature type="compositionally biased region" description="Basic and acidic residues" evidence="5">
    <location>
        <begin position="530"/>
        <end position="539"/>
    </location>
</feature>
<feature type="compositionally biased region" description="Basic and acidic residues" evidence="5">
    <location>
        <begin position="513"/>
        <end position="522"/>
    </location>
</feature>
<dbReference type="NCBIfam" id="TIGR01967">
    <property type="entry name" value="DEAH_box_HrpA"/>
    <property type="match status" value="1"/>
</dbReference>
<dbReference type="InterPro" id="IPR027417">
    <property type="entry name" value="P-loop_NTPase"/>
</dbReference>
<gene>
    <name evidence="8" type="ORF">FB473_001615</name>
</gene>
<dbReference type="InterPro" id="IPR010222">
    <property type="entry name" value="RNA_helicase_HrpA"/>
</dbReference>
<dbReference type="InterPro" id="IPR024590">
    <property type="entry name" value="HrpA_C"/>
</dbReference>
<dbReference type="SMART" id="SM00847">
    <property type="entry name" value="HA2"/>
    <property type="match status" value="1"/>
</dbReference>
<dbReference type="EC" id="3.6.4.13" evidence="8"/>
<evidence type="ECO:0000259" key="7">
    <source>
        <dbReference type="PROSITE" id="PS51194"/>
    </source>
</evidence>
<sequence length="1376" mass="151631">MSDPAPNILTSPAPRVSYDPALPISAHVDEIAGLLRDHQVIVVAGETGSGKTTQLPKICLQIGREHIGHTQPRRIAARSVAERLASELDVQLGDLVGYQVRFTRQAGRDTRIKVMTDGILLAEITRDRELRHYDTIIIDEAHERSLNIDFLLGYLKQLLPRRRDLRVIITSATIDTARFSEHFGDAPVVEVSGRTFPVEVRYRPLDEPDRPEVEPLEQAEGIVRAVRELSAEGPGDILVFCSGDREIRDADTALTNARLDGTEVLPLHSRLSSNEQHRVFSPHAGRRIILSTNIAETSVTVPGIRYVVDAGTARISRYSARTKVQRLPIEPISRASANQRAGRCGRVAPGICVRLYSQEDYESRPEFTEPEILRTNLASVILQMARADLGDITDFPFVEAPDAGQIGDGIRLLDELGALKPRAGGARGAGGARRGSEVPGGSVVRLTRVGRALADLPIDPRLGRMLIEASGRDALREVLVVVSFLAIPDVRERPAEHRDEADRLHARFFSDDGLEDAGRESSDAGGAARPFDELKDRRQGNLQDSRQGNLQDGRQGNLQDAGGPGEPLRHTAHTSGALRAQMLAGKRRGGNKSRTNSGSAGKISSAGTDSVRGDPGGDIMAIVRLWRYLETRRRELSGNQFRRMCRDEYLNYLRVREWQDLHIQLKQVCKDLDMHRNGREAPTEQVLTSVLSGLLSHVGLQLPPPAREPGAKGRRRRPVTEYAGARGARFAIQPGSALARRDPQLVMAVELVETSRLWARTVAAVEPEWVEQVGAHLLKRSYSEPHWSSSSASVVAYEKVTLLGVPIIADRAVGYASVDAAVARQIFIRSGLVEGQWHPSDTHADHGFLAHNAAVLRDAEDASDRIRRRGMVVDDQDVYDFYDLRLPSSVVSGATFDDWWRGQPDPTALEFSLDMLTDSDELDDALAGFPERWPIAGLNLPVSYVFEPGHERDGVAVRVPLAQLNQLEPEPFSWQVPGLRLELATELVRALPKQVRTNFVPAPDHARNALTWLEDHSPDHERRFCDELGRALRALTGVVVDADQWRPDLVPAHLRVGFEVTSPGKPSRYGRDLAALRQELSQQVSRTITRAAPKAVEATSWTFGTIEPQVQIRRSGITAVGYPALKDLGRAVTVVMATTPEQQAASHRLGVRRLLVLVNPDPTRWTVSHLSNAEKLVLPTGPYPSVPSLLADARLKAVDQCARRVTDPASVRDEAAFERLALAVRQEQADQMRRVVTTAASVLELAREVRAKAARVPSIGAEVLGQLDNLVFDGFISYIRDPWYDHLPRYLKAMIARLDLAAANPAREAQLIAPIDEVSDEYDDLVGALPPGRMPDAVDDVGFWIEELRVQAFAQTLGTSLTVSPKRIRKAIAALP</sequence>
<proteinExistence type="predicted"/>
<evidence type="ECO:0000313" key="9">
    <source>
        <dbReference type="Proteomes" id="UP000749311"/>
    </source>
</evidence>
<dbReference type="PANTHER" id="PTHR18934">
    <property type="entry name" value="ATP-DEPENDENT RNA HELICASE"/>
    <property type="match status" value="1"/>
</dbReference>
<protein>
    <submittedName>
        <fullName evidence="8">ATP-dependent helicase HrpA</fullName>
        <ecNumber evidence="8">3.6.4.13</ecNumber>
    </submittedName>
</protein>
<dbReference type="SMART" id="SM00382">
    <property type="entry name" value="AAA"/>
    <property type="match status" value="1"/>
</dbReference>
<dbReference type="InterPro" id="IPR014001">
    <property type="entry name" value="Helicase_ATP-bd"/>
</dbReference>
<dbReference type="InterPro" id="IPR003593">
    <property type="entry name" value="AAA+_ATPase"/>
</dbReference>
<keyword evidence="9" id="KW-1185">Reference proteome</keyword>
<dbReference type="RefSeq" id="WP_167166306.1">
    <property type="nucleotide sequence ID" value="NZ_BAAAOO010000015.1"/>
</dbReference>
<dbReference type="SMART" id="SM00490">
    <property type="entry name" value="HELICc"/>
    <property type="match status" value="1"/>
</dbReference>
<feature type="region of interest" description="Disordered" evidence="5">
    <location>
        <begin position="513"/>
        <end position="571"/>
    </location>
</feature>
<dbReference type="InterPro" id="IPR001650">
    <property type="entry name" value="Helicase_C-like"/>
</dbReference>
<feature type="domain" description="Helicase ATP-binding" evidence="6">
    <location>
        <begin position="32"/>
        <end position="192"/>
    </location>
</feature>
<dbReference type="CDD" id="cd18791">
    <property type="entry name" value="SF2_C_RHA"/>
    <property type="match status" value="1"/>
</dbReference>
<dbReference type="PROSITE" id="PS51194">
    <property type="entry name" value="HELICASE_CTER"/>
    <property type="match status" value="1"/>
</dbReference>
<evidence type="ECO:0000256" key="1">
    <source>
        <dbReference type="ARBA" id="ARBA00022741"/>
    </source>
</evidence>
<dbReference type="Pfam" id="PF07717">
    <property type="entry name" value="OB_NTP_bind"/>
    <property type="match status" value="1"/>
</dbReference>
<dbReference type="PROSITE" id="PS51192">
    <property type="entry name" value="HELICASE_ATP_BIND_1"/>
    <property type="match status" value="1"/>
</dbReference>
<dbReference type="InterPro" id="IPR011709">
    <property type="entry name" value="DEAD-box_helicase_OB_fold"/>
</dbReference>
<dbReference type="EMBL" id="JAAMOZ010000001">
    <property type="protein sequence ID" value="NIH56970.1"/>
    <property type="molecule type" value="Genomic_DNA"/>
</dbReference>
<keyword evidence="3 8" id="KW-0347">Helicase</keyword>
<dbReference type="Pfam" id="PF11898">
    <property type="entry name" value="DUF3418"/>
    <property type="match status" value="1"/>
</dbReference>
<evidence type="ECO:0000259" key="6">
    <source>
        <dbReference type="PROSITE" id="PS51192"/>
    </source>
</evidence>
<dbReference type="SUPFAM" id="SSF52540">
    <property type="entry name" value="P-loop containing nucleoside triphosphate hydrolases"/>
    <property type="match status" value="1"/>
</dbReference>
<evidence type="ECO:0000256" key="2">
    <source>
        <dbReference type="ARBA" id="ARBA00022801"/>
    </source>
</evidence>
<feature type="compositionally biased region" description="Polar residues" evidence="5">
    <location>
        <begin position="540"/>
        <end position="558"/>
    </location>
</feature>
<keyword evidence="1" id="KW-0547">Nucleotide-binding</keyword>
<name>A0ABX0SIS3_9ACTN</name>
<dbReference type="Gene3D" id="3.40.50.300">
    <property type="entry name" value="P-loop containing nucleotide triphosphate hydrolases"/>
    <property type="match status" value="2"/>
</dbReference>
<keyword evidence="2 8" id="KW-0378">Hydrolase</keyword>
<evidence type="ECO:0000256" key="4">
    <source>
        <dbReference type="ARBA" id="ARBA00022840"/>
    </source>
</evidence>
<organism evidence="8 9">
    <name type="scientific">Brooklawnia cerclae</name>
    <dbReference type="NCBI Taxonomy" id="349934"/>
    <lineage>
        <taxon>Bacteria</taxon>
        <taxon>Bacillati</taxon>
        <taxon>Actinomycetota</taxon>
        <taxon>Actinomycetes</taxon>
        <taxon>Propionibacteriales</taxon>
        <taxon>Propionibacteriaceae</taxon>
        <taxon>Brooklawnia</taxon>
    </lineage>
</organism>
<dbReference type="Pfam" id="PF00270">
    <property type="entry name" value="DEAD"/>
    <property type="match status" value="1"/>
</dbReference>
<evidence type="ECO:0000256" key="3">
    <source>
        <dbReference type="ARBA" id="ARBA00022806"/>
    </source>
</evidence>
<dbReference type="Pfam" id="PF00271">
    <property type="entry name" value="Helicase_C"/>
    <property type="match status" value="1"/>
</dbReference>
<dbReference type="GO" id="GO:0016787">
    <property type="term" value="F:hydrolase activity"/>
    <property type="evidence" value="ECO:0007669"/>
    <property type="project" value="UniProtKB-KW"/>
</dbReference>
<dbReference type="Gene3D" id="1.20.120.1080">
    <property type="match status" value="1"/>
</dbReference>
<dbReference type="Pfam" id="PF21010">
    <property type="entry name" value="HA2_C"/>
    <property type="match status" value="1"/>
</dbReference>
<evidence type="ECO:0000313" key="8">
    <source>
        <dbReference type="EMBL" id="NIH56970.1"/>
    </source>
</evidence>
<evidence type="ECO:0000256" key="5">
    <source>
        <dbReference type="SAM" id="MobiDB-lite"/>
    </source>
</evidence>
<reference evidence="8 9" key="1">
    <citation type="submission" date="2020-02" db="EMBL/GenBank/DDBJ databases">
        <title>Sequencing the genomes of 1000 actinobacteria strains.</title>
        <authorList>
            <person name="Klenk H.-P."/>
        </authorList>
    </citation>
    <scope>NUCLEOTIDE SEQUENCE [LARGE SCALE GENOMIC DNA]</scope>
    <source>
        <strain evidence="8 9">DSM 19609</strain>
    </source>
</reference>
<feature type="domain" description="Helicase C-terminal" evidence="7">
    <location>
        <begin position="221"/>
        <end position="388"/>
    </location>
</feature>
<feature type="region of interest" description="Disordered" evidence="5">
    <location>
        <begin position="584"/>
        <end position="614"/>
    </location>
</feature>
<dbReference type="GO" id="GO:0003724">
    <property type="term" value="F:RNA helicase activity"/>
    <property type="evidence" value="ECO:0007669"/>
    <property type="project" value="UniProtKB-EC"/>
</dbReference>
<dbReference type="Proteomes" id="UP000749311">
    <property type="component" value="Unassembled WGS sequence"/>
</dbReference>
<dbReference type="InterPro" id="IPR011545">
    <property type="entry name" value="DEAD/DEAH_box_helicase_dom"/>
</dbReference>
<dbReference type="SMART" id="SM00487">
    <property type="entry name" value="DEXDc"/>
    <property type="match status" value="1"/>
</dbReference>
<keyword evidence="4" id="KW-0067">ATP-binding</keyword>